<evidence type="ECO:0000313" key="4">
    <source>
        <dbReference type="EMBL" id="GJT63780.1"/>
    </source>
</evidence>
<organism evidence="4 5">
    <name type="scientific">Tanacetum coccineum</name>
    <dbReference type="NCBI Taxonomy" id="301880"/>
    <lineage>
        <taxon>Eukaryota</taxon>
        <taxon>Viridiplantae</taxon>
        <taxon>Streptophyta</taxon>
        <taxon>Embryophyta</taxon>
        <taxon>Tracheophyta</taxon>
        <taxon>Spermatophyta</taxon>
        <taxon>Magnoliopsida</taxon>
        <taxon>eudicotyledons</taxon>
        <taxon>Gunneridae</taxon>
        <taxon>Pentapetalae</taxon>
        <taxon>asterids</taxon>
        <taxon>campanulids</taxon>
        <taxon>Asterales</taxon>
        <taxon>Asteraceae</taxon>
        <taxon>Asteroideae</taxon>
        <taxon>Anthemideae</taxon>
        <taxon>Anthemidinae</taxon>
        <taxon>Tanacetum</taxon>
    </lineage>
</organism>
<accession>A0ABQ5FLF7</accession>
<dbReference type="Pfam" id="PF02458">
    <property type="entry name" value="Transferase"/>
    <property type="match status" value="1"/>
</dbReference>
<evidence type="ECO:0000256" key="2">
    <source>
        <dbReference type="ARBA" id="ARBA00022679"/>
    </source>
</evidence>
<dbReference type="InterPro" id="IPR023213">
    <property type="entry name" value="CAT-like_dom_sf"/>
</dbReference>
<keyword evidence="5" id="KW-1185">Reference proteome</keyword>
<proteinExistence type="inferred from homology"/>
<reference evidence="4" key="2">
    <citation type="submission" date="2022-01" db="EMBL/GenBank/DDBJ databases">
        <authorList>
            <person name="Yamashiro T."/>
            <person name="Shiraishi A."/>
            <person name="Satake H."/>
            <person name="Nakayama K."/>
        </authorList>
    </citation>
    <scope>NUCLEOTIDE SEQUENCE</scope>
</reference>
<dbReference type="Proteomes" id="UP001151760">
    <property type="component" value="Unassembled WGS sequence"/>
</dbReference>
<dbReference type="InterPro" id="IPR050317">
    <property type="entry name" value="Plant_Fungal_Acyltransferase"/>
</dbReference>
<comment type="caution">
    <text evidence="4">The sequence shown here is derived from an EMBL/GenBank/DDBJ whole genome shotgun (WGS) entry which is preliminary data.</text>
</comment>
<evidence type="ECO:0000256" key="1">
    <source>
        <dbReference type="ARBA" id="ARBA00009861"/>
    </source>
</evidence>
<evidence type="ECO:0000313" key="5">
    <source>
        <dbReference type="Proteomes" id="UP001151760"/>
    </source>
</evidence>
<keyword evidence="3" id="KW-0012">Acyltransferase</keyword>
<comment type="similarity">
    <text evidence="1">Belongs to the plant acyltransferase family.</text>
</comment>
<dbReference type="PANTHER" id="PTHR31642">
    <property type="entry name" value="TRICHOTHECENE 3-O-ACETYLTRANSFERASE"/>
    <property type="match status" value="1"/>
</dbReference>
<dbReference type="Gene3D" id="3.30.559.10">
    <property type="entry name" value="Chloramphenicol acetyltransferase-like domain"/>
    <property type="match status" value="2"/>
</dbReference>
<name>A0ABQ5FLF7_9ASTR</name>
<dbReference type="EMBL" id="BQNB010017489">
    <property type="protein sequence ID" value="GJT63780.1"/>
    <property type="molecule type" value="Genomic_DNA"/>
</dbReference>
<reference evidence="4" key="1">
    <citation type="journal article" date="2022" name="Int. J. Mol. Sci.">
        <title>Draft Genome of Tanacetum Coccineum: Genomic Comparison of Closely Related Tanacetum-Family Plants.</title>
        <authorList>
            <person name="Yamashiro T."/>
            <person name="Shiraishi A."/>
            <person name="Nakayama K."/>
            <person name="Satake H."/>
        </authorList>
    </citation>
    <scope>NUCLEOTIDE SEQUENCE</scope>
</reference>
<keyword evidence="2" id="KW-0808">Transferase</keyword>
<dbReference type="PANTHER" id="PTHR31642:SF11">
    <property type="entry name" value="SHIKIMATE O-HYDROXYCINNAMOYLTRANSFERASE"/>
    <property type="match status" value="1"/>
</dbReference>
<gene>
    <name evidence="4" type="ORF">Tco_1015260</name>
</gene>
<evidence type="ECO:0000256" key="3">
    <source>
        <dbReference type="ARBA" id="ARBA00023315"/>
    </source>
</evidence>
<sequence length="416" mass="47043">MVRPMEKTPNIKLWNSNLDLLVSEYHTQTVYFYVTNNNIFDTPLMKDALSRVLVPFYPIAGRFNKDQDGRIEIDCQGQGVLFVEAVSDCVMDEFGDFAPRLEFIKLIPIVDYSLGIESYPLLLLQVTCFKCGGASLGVGMHHRLADGLSAMHFIKSWSEMARGLDLTIPPYIDRTLLRARDPPSPIFEHTEFQPVPQMKSSSDETVTCSIFNFTRDQLNLLKLKSKEDGNTINFSSYEILTGHIWRSVCKARGLPDNQETELYIPTDGRGRLQPPLPPGYFGNVIFMTTPIAKSGELQSSPTWYAASKIHDAIAQRNNDYLKSAIDYLELQPDLDAMFQGLQKLECPNVMINTWTRLPVYDADFGWGRPMSVTPAFIPIDGFILVLPSSINDGNMLIVASLQAQHMKLFRKFLHDI</sequence>
<protein>
    <submittedName>
        <fullName evidence="4">Chloramphenicol acetyltransferase-like domain-containing protein</fullName>
    </submittedName>
</protein>